<dbReference type="EMBL" id="SLWB01000001">
    <property type="protein sequence ID" value="TCN73284.1"/>
    <property type="molecule type" value="Genomic_DNA"/>
</dbReference>
<dbReference type="InterPro" id="IPR056087">
    <property type="entry name" value="DUF7670"/>
</dbReference>
<name>A0A4R2EVT7_9BACT</name>
<keyword evidence="1" id="KW-0812">Transmembrane</keyword>
<dbReference type="Pfam" id="PF24709">
    <property type="entry name" value="DUF7670"/>
    <property type="match status" value="1"/>
</dbReference>
<keyword evidence="1" id="KW-1133">Transmembrane helix</keyword>
<reference evidence="3 4" key="1">
    <citation type="submission" date="2019-03" db="EMBL/GenBank/DDBJ databases">
        <title>Genomic Encyclopedia of Archaeal and Bacterial Type Strains, Phase II (KMG-II): from individual species to whole genera.</title>
        <authorList>
            <person name="Goeker M."/>
        </authorList>
    </citation>
    <scope>NUCLEOTIDE SEQUENCE [LARGE SCALE GENOMIC DNA]</scope>
    <source>
        <strain evidence="3 4">RL-C</strain>
    </source>
</reference>
<evidence type="ECO:0000313" key="4">
    <source>
        <dbReference type="Proteomes" id="UP000294830"/>
    </source>
</evidence>
<dbReference type="AlphaFoldDB" id="A0A4R2EVT7"/>
<gene>
    <name evidence="3" type="ORF">CLV25_101506</name>
</gene>
<evidence type="ECO:0000259" key="2">
    <source>
        <dbReference type="Pfam" id="PF24709"/>
    </source>
</evidence>
<organism evidence="3 4">
    <name type="scientific">Acetobacteroides hydrogenigenes</name>
    <dbReference type="NCBI Taxonomy" id="979970"/>
    <lineage>
        <taxon>Bacteria</taxon>
        <taxon>Pseudomonadati</taxon>
        <taxon>Bacteroidota</taxon>
        <taxon>Bacteroidia</taxon>
        <taxon>Bacteroidales</taxon>
        <taxon>Rikenellaceae</taxon>
        <taxon>Acetobacteroides</taxon>
    </lineage>
</organism>
<dbReference type="RefSeq" id="WP_131838053.1">
    <property type="nucleotide sequence ID" value="NZ_SLWB01000001.1"/>
</dbReference>
<feature type="transmembrane region" description="Helical" evidence="1">
    <location>
        <begin position="69"/>
        <end position="88"/>
    </location>
</feature>
<feature type="transmembrane region" description="Helical" evidence="1">
    <location>
        <begin position="94"/>
        <end position="117"/>
    </location>
</feature>
<keyword evidence="4" id="KW-1185">Reference proteome</keyword>
<keyword evidence="1" id="KW-0472">Membrane</keyword>
<protein>
    <recommendedName>
        <fullName evidence="2">DUF7670 domain-containing protein</fullName>
    </recommendedName>
</protein>
<evidence type="ECO:0000256" key="1">
    <source>
        <dbReference type="SAM" id="Phobius"/>
    </source>
</evidence>
<proteinExistence type="predicted"/>
<feature type="domain" description="DUF7670" evidence="2">
    <location>
        <begin position="1"/>
        <end position="126"/>
    </location>
</feature>
<evidence type="ECO:0000313" key="3">
    <source>
        <dbReference type="EMBL" id="TCN73284.1"/>
    </source>
</evidence>
<accession>A0A4R2EVT7</accession>
<dbReference type="OrthoDB" id="1122528at2"/>
<feature type="transmembrane region" description="Helical" evidence="1">
    <location>
        <begin position="44"/>
        <end position="62"/>
    </location>
</feature>
<sequence length="132" mass="14726">MKASLNKFHWIPRMISILAIIILSLFAFDAFSSGYTIAEQIGRFLVHLSPPAIIGIFLAIAWKRELVGGILFTIVGVVLSPIIYQHNYLMSHSIITAIGSVAIIAFPSILVGILFIISGFKKKKRCKKNYEY</sequence>
<dbReference type="Proteomes" id="UP000294830">
    <property type="component" value="Unassembled WGS sequence"/>
</dbReference>
<comment type="caution">
    <text evidence="3">The sequence shown here is derived from an EMBL/GenBank/DDBJ whole genome shotgun (WGS) entry which is preliminary data.</text>
</comment>